<evidence type="ECO:0000313" key="2">
    <source>
        <dbReference type="EMBL" id="VDN06269.1"/>
    </source>
</evidence>
<dbReference type="EMBL" id="UYYF01004670">
    <property type="protein sequence ID" value="VDN06269.1"/>
    <property type="molecule type" value="Genomic_DNA"/>
</dbReference>
<evidence type="ECO:0000313" key="3">
    <source>
        <dbReference type="Proteomes" id="UP000276776"/>
    </source>
</evidence>
<evidence type="ECO:0000313" key="4">
    <source>
        <dbReference type="WBParaSite" id="TCLT_0000870201-mRNA-1"/>
    </source>
</evidence>
<protein>
    <submittedName>
        <fullName evidence="4">Nematode cuticle collagen N-terminal domain-containing protein</fullName>
    </submittedName>
</protein>
<organism evidence="4">
    <name type="scientific">Thelazia callipaeda</name>
    <name type="common">Oriental eyeworm</name>
    <name type="synonym">Parasitic nematode</name>
    <dbReference type="NCBI Taxonomy" id="103827"/>
    <lineage>
        <taxon>Eukaryota</taxon>
        <taxon>Metazoa</taxon>
        <taxon>Ecdysozoa</taxon>
        <taxon>Nematoda</taxon>
        <taxon>Chromadorea</taxon>
        <taxon>Rhabditida</taxon>
        <taxon>Spirurina</taxon>
        <taxon>Spiruromorpha</taxon>
        <taxon>Thelazioidea</taxon>
        <taxon>Thelaziidae</taxon>
        <taxon>Thelazia</taxon>
    </lineage>
</organism>
<keyword evidence="1" id="KW-0812">Transmembrane</keyword>
<evidence type="ECO:0000256" key="1">
    <source>
        <dbReference type="SAM" id="Phobius"/>
    </source>
</evidence>
<name>A0A0N5D6N4_THECL</name>
<accession>A0A0N5D6N4</accession>
<sequence length="112" mass="12569">MSSKLLFGIVFTSVTFLTLVSVFAIVIVLNDIRVLYNDILVGMDDFKPGPPGSAGISETYCPCPARQNRFRGAFFAPETPVQHQVQPSLLYSPSMGYNDKRYEYMQKHYGHA</sequence>
<dbReference type="AlphaFoldDB" id="A0A0N5D6N4"/>
<keyword evidence="3" id="KW-1185">Reference proteome</keyword>
<reference evidence="4" key="1">
    <citation type="submission" date="2017-02" db="UniProtKB">
        <authorList>
            <consortium name="WormBaseParasite"/>
        </authorList>
    </citation>
    <scope>IDENTIFICATION</scope>
</reference>
<gene>
    <name evidence="2" type="ORF">TCLT_LOCUS8691</name>
</gene>
<feature type="transmembrane region" description="Helical" evidence="1">
    <location>
        <begin position="6"/>
        <end position="29"/>
    </location>
</feature>
<reference evidence="2 3" key="2">
    <citation type="submission" date="2018-11" db="EMBL/GenBank/DDBJ databases">
        <authorList>
            <consortium name="Pathogen Informatics"/>
        </authorList>
    </citation>
    <scope>NUCLEOTIDE SEQUENCE [LARGE SCALE GENOMIC DNA]</scope>
</reference>
<proteinExistence type="predicted"/>
<dbReference type="WBParaSite" id="TCLT_0000870201-mRNA-1">
    <property type="protein sequence ID" value="TCLT_0000870201-mRNA-1"/>
    <property type="gene ID" value="TCLT_0000870201"/>
</dbReference>
<keyword evidence="1" id="KW-0472">Membrane</keyword>
<dbReference type="Proteomes" id="UP000276776">
    <property type="component" value="Unassembled WGS sequence"/>
</dbReference>
<keyword evidence="1" id="KW-1133">Transmembrane helix</keyword>